<dbReference type="CDD" id="cd04692">
    <property type="entry name" value="NUDIX_Hydrolase"/>
    <property type="match status" value="1"/>
</dbReference>
<dbReference type="Gene3D" id="3.90.79.10">
    <property type="entry name" value="Nucleoside Triphosphate Pyrophosphohydrolase"/>
    <property type="match status" value="1"/>
</dbReference>
<dbReference type="EMBL" id="JBHUCX010000013">
    <property type="protein sequence ID" value="MFD1673918.1"/>
    <property type="molecule type" value="Genomic_DNA"/>
</dbReference>
<dbReference type="PANTHER" id="PTHR10885">
    <property type="entry name" value="ISOPENTENYL-DIPHOSPHATE DELTA-ISOMERASE"/>
    <property type="match status" value="1"/>
</dbReference>
<accession>A0ABW4JDB0</accession>
<proteinExistence type="predicted"/>
<dbReference type="SUPFAM" id="SSF55811">
    <property type="entry name" value="Nudix"/>
    <property type="match status" value="1"/>
</dbReference>
<name>A0ABW4JDB0_9BACL</name>
<evidence type="ECO:0000313" key="3">
    <source>
        <dbReference type="Proteomes" id="UP001597079"/>
    </source>
</evidence>
<dbReference type="PROSITE" id="PS51462">
    <property type="entry name" value="NUDIX"/>
    <property type="match status" value="1"/>
</dbReference>
<gene>
    <name evidence="2" type="ORF">ACFSB2_04245</name>
</gene>
<evidence type="ECO:0000259" key="1">
    <source>
        <dbReference type="PROSITE" id="PS51462"/>
    </source>
</evidence>
<sequence length="185" mass="21456">MDEIFDVFDEEMRLLGTASRQEVHRVGHWHQTFHCWVLHRSQAGDFLLLQRRHRTKDTYPNKLDISCAGHLATKESPADGVREIWEELGIAMEFARLHKVGVFQSANIWQDVQDNEFCNVFVWVRDEDALTDYRPALEEVSGLYLIRVEEMERLCRGQLETAPVHGFDLNDAGVRCERKTGDDAV</sequence>
<feature type="domain" description="Nudix hydrolase" evidence="1">
    <location>
        <begin position="28"/>
        <end position="168"/>
    </location>
</feature>
<dbReference type="Proteomes" id="UP001597079">
    <property type="component" value="Unassembled WGS sequence"/>
</dbReference>
<dbReference type="RefSeq" id="WP_377941513.1">
    <property type="nucleotide sequence ID" value="NZ_JBHUCX010000013.1"/>
</dbReference>
<evidence type="ECO:0000313" key="2">
    <source>
        <dbReference type="EMBL" id="MFD1673918.1"/>
    </source>
</evidence>
<reference evidence="3" key="1">
    <citation type="journal article" date="2019" name="Int. J. Syst. Evol. Microbiol.">
        <title>The Global Catalogue of Microorganisms (GCM) 10K type strain sequencing project: providing services to taxonomists for standard genome sequencing and annotation.</title>
        <authorList>
            <consortium name="The Broad Institute Genomics Platform"/>
            <consortium name="The Broad Institute Genome Sequencing Center for Infectious Disease"/>
            <person name="Wu L."/>
            <person name="Ma J."/>
        </authorList>
    </citation>
    <scope>NUCLEOTIDE SEQUENCE [LARGE SCALE GENOMIC DNA]</scope>
    <source>
        <strain evidence="3">CGMCC 1.12286</strain>
    </source>
</reference>
<comment type="caution">
    <text evidence="2">The sequence shown here is derived from an EMBL/GenBank/DDBJ whole genome shotgun (WGS) entry which is preliminary data.</text>
</comment>
<protein>
    <submittedName>
        <fullName evidence="2">NUDIX domain-containing protein</fullName>
    </submittedName>
</protein>
<dbReference type="Pfam" id="PF00293">
    <property type="entry name" value="NUDIX"/>
    <property type="match status" value="1"/>
</dbReference>
<organism evidence="2 3">
    <name type="scientific">Alicyclobacillus fodiniaquatilis</name>
    <dbReference type="NCBI Taxonomy" id="1661150"/>
    <lineage>
        <taxon>Bacteria</taxon>
        <taxon>Bacillati</taxon>
        <taxon>Bacillota</taxon>
        <taxon>Bacilli</taxon>
        <taxon>Bacillales</taxon>
        <taxon>Alicyclobacillaceae</taxon>
        <taxon>Alicyclobacillus</taxon>
    </lineage>
</organism>
<dbReference type="InterPro" id="IPR000086">
    <property type="entry name" value="NUDIX_hydrolase_dom"/>
</dbReference>
<dbReference type="InterPro" id="IPR015797">
    <property type="entry name" value="NUDIX_hydrolase-like_dom_sf"/>
</dbReference>
<dbReference type="PANTHER" id="PTHR10885:SF0">
    <property type="entry name" value="ISOPENTENYL-DIPHOSPHATE DELTA-ISOMERASE"/>
    <property type="match status" value="1"/>
</dbReference>
<keyword evidence="3" id="KW-1185">Reference proteome</keyword>